<proteinExistence type="predicted"/>
<keyword evidence="3" id="KW-1052">Target cell membrane</keyword>
<protein>
    <submittedName>
        <fullName evidence="6">Uncharacterized protein</fullName>
    </submittedName>
</protein>
<keyword evidence="4" id="KW-1053">Target membrane</keyword>
<dbReference type="Proteomes" id="UP000265040">
    <property type="component" value="Chromosome 8"/>
</dbReference>
<dbReference type="InterPro" id="IPR015926">
    <property type="entry name" value="Cytolysin/lectin"/>
</dbReference>
<dbReference type="Pfam" id="PF06369">
    <property type="entry name" value="Anemone_cytotox"/>
    <property type="match status" value="1"/>
</dbReference>
<keyword evidence="4" id="KW-0472">Membrane</keyword>
<organism evidence="6 7">
    <name type="scientific">Anabas testudineus</name>
    <name type="common">Climbing perch</name>
    <name type="synonym">Anthias testudineus</name>
    <dbReference type="NCBI Taxonomy" id="64144"/>
    <lineage>
        <taxon>Eukaryota</taxon>
        <taxon>Metazoa</taxon>
        <taxon>Chordata</taxon>
        <taxon>Craniata</taxon>
        <taxon>Vertebrata</taxon>
        <taxon>Euteleostomi</taxon>
        <taxon>Actinopterygii</taxon>
        <taxon>Neopterygii</taxon>
        <taxon>Teleostei</taxon>
        <taxon>Neoteleostei</taxon>
        <taxon>Acanthomorphata</taxon>
        <taxon>Anabantaria</taxon>
        <taxon>Anabantiformes</taxon>
        <taxon>Anabantoidei</taxon>
        <taxon>Anabantidae</taxon>
        <taxon>Anabas</taxon>
    </lineage>
</organism>
<reference evidence="6" key="3">
    <citation type="submission" date="2025-09" db="UniProtKB">
        <authorList>
            <consortium name="Ensembl"/>
        </authorList>
    </citation>
    <scope>IDENTIFICATION</scope>
</reference>
<evidence type="ECO:0000313" key="6">
    <source>
        <dbReference type="Ensembl" id="ENSATEP00000024805.2"/>
    </source>
</evidence>
<dbReference type="AlphaFoldDB" id="A0A3Q1IW98"/>
<evidence type="ECO:0000256" key="4">
    <source>
        <dbReference type="ARBA" id="ARBA00023298"/>
    </source>
</evidence>
<keyword evidence="7" id="KW-1185">Reference proteome</keyword>
<name>A0A3Q1IW98_ANATE</name>
<dbReference type="GO" id="GO:0015267">
    <property type="term" value="F:channel activity"/>
    <property type="evidence" value="ECO:0007669"/>
    <property type="project" value="InterPro"/>
</dbReference>
<evidence type="ECO:0000256" key="1">
    <source>
        <dbReference type="ARBA" id="ARBA00004175"/>
    </source>
</evidence>
<dbReference type="SUPFAM" id="SSF63724">
    <property type="entry name" value="Cytolysin/lectin"/>
    <property type="match status" value="1"/>
</dbReference>
<dbReference type="InterPro" id="IPR050677">
    <property type="entry name" value="Actinoporin_PFT"/>
</dbReference>
<dbReference type="PANTHER" id="PTHR40388:SF2">
    <property type="entry name" value="ACTINOPORIN-LIKE PROTEIN"/>
    <property type="match status" value="1"/>
</dbReference>
<accession>A0A3Q1IW98</accession>
<evidence type="ECO:0000256" key="5">
    <source>
        <dbReference type="ARBA" id="ARBA00023331"/>
    </source>
</evidence>
<dbReference type="GO" id="GO:0046930">
    <property type="term" value="C:pore complex"/>
    <property type="evidence" value="ECO:0007669"/>
    <property type="project" value="InterPro"/>
</dbReference>
<keyword evidence="5" id="KW-0166">Nematocyst</keyword>
<dbReference type="PANTHER" id="PTHR40388">
    <property type="entry name" value="BRYOPORIN"/>
    <property type="match status" value="1"/>
</dbReference>
<comment type="subcellular location">
    <subcellularLocation>
        <location evidence="2">Nematocyst</location>
    </subcellularLocation>
    <subcellularLocation>
        <location evidence="1">Target cell membrane</location>
    </subcellularLocation>
</comment>
<dbReference type="OrthoDB" id="6132998at2759"/>
<dbReference type="InParanoid" id="A0A3Q1IW98"/>
<evidence type="ECO:0000256" key="2">
    <source>
        <dbReference type="ARBA" id="ARBA00004532"/>
    </source>
</evidence>
<evidence type="ECO:0000313" key="7">
    <source>
        <dbReference type="Proteomes" id="UP000265040"/>
    </source>
</evidence>
<reference evidence="6" key="2">
    <citation type="submission" date="2025-08" db="UniProtKB">
        <authorList>
            <consortium name="Ensembl"/>
        </authorList>
    </citation>
    <scope>IDENTIFICATION</scope>
</reference>
<dbReference type="GeneTree" id="ENSGT00940000164286"/>
<reference evidence="6" key="1">
    <citation type="submission" date="2021-04" db="EMBL/GenBank/DDBJ databases">
        <authorList>
            <consortium name="Wellcome Sanger Institute Data Sharing"/>
        </authorList>
    </citation>
    <scope>NUCLEOTIDE SEQUENCE [LARGE SCALE GENOMIC DNA]</scope>
</reference>
<dbReference type="GO" id="GO:0051715">
    <property type="term" value="P:cytolysis in another organism"/>
    <property type="evidence" value="ECO:0007669"/>
    <property type="project" value="InterPro"/>
</dbReference>
<dbReference type="GO" id="GO:0044218">
    <property type="term" value="C:other organism cell membrane"/>
    <property type="evidence" value="ECO:0007669"/>
    <property type="project" value="UniProtKB-KW"/>
</dbReference>
<dbReference type="Gene3D" id="2.60.270.20">
    <property type="entry name" value="Cytolysin/lectin"/>
    <property type="match status" value="1"/>
</dbReference>
<sequence>MNQYYDYNMQTDLYSIAQVAPTHRECTIEIKNNCINFSLCNPRKFIESGGCATPLSPLIAPSQSDTFLFSKTPHTARGSVGVFTYDLLPNASEQECKEKIAVMFSVPYDFNLYYNWYAVGVFDEKRQCDHNLYREMYYNTNKTFIRGKARDPSLIYQGDNVTIIAAMSDTYQPVIKVQVTEKKR</sequence>
<dbReference type="GO" id="GO:0042151">
    <property type="term" value="C:nematocyst"/>
    <property type="evidence" value="ECO:0007669"/>
    <property type="project" value="UniProtKB-SubCell"/>
</dbReference>
<dbReference type="InterPro" id="IPR009104">
    <property type="entry name" value="Anemon_actinoporin-like"/>
</dbReference>
<dbReference type="GO" id="GO:0046931">
    <property type="term" value="P:pore complex assembly"/>
    <property type="evidence" value="ECO:0007669"/>
    <property type="project" value="InterPro"/>
</dbReference>
<dbReference type="GO" id="GO:0006812">
    <property type="term" value="P:monoatomic cation transport"/>
    <property type="evidence" value="ECO:0007669"/>
    <property type="project" value="InterPro"/>
</dbReference>
<dbReference type="Ensembl" id="ENSATET00000025204.3">
    <property type="protein sequence ID" value="ENSATEP00000024805.2"/>
    <property type="gene ID" value="ENSATEG00000017219.3"/>
</dbReference>
<evidence type="ECO:0000256" key="3">
    <source>
        <dbReference type="ARBA" id="ARBA00022537"/>
    </source>
</evidence>